<evidence type="ECO:0000313" key="3">
    <source>
        <dbReference type="Proteomes" id="UP000748756"/>
    </source>
</evidence>
<evidence type="ECO:0000256" key="1">
    <source>
        <dbReference type="SAM" id="MobiDB-lite"/>
    </source>
</evidence>
<keyword evidence="3" id="KW-1185">Reference proteome</keyword>
<dbReference type="OrthoDB" id="10622937at2759"/>
<organism evidence="2 3">
    <name type="scientific">Linnemannia schmuckeri</name>
    <dbReference type="NCBI Taxonomy" id="64567"/>
    <lineage>
        <taxon>Eukaryota</taxon>
        <taxon>Fungi</taxon>
        <taxon>Fungi incertae sedis</taxon>
        <taxon>Mucoromycota</taxon>
        <taxon>Mortierellomycotina</taxon>
        <taxon>Mortierellomycetes</taxon>
        <taxon>Mortierellales</taxon>
        <taxon>Mortierellaceae</taxon>
        <taxon>Linnemannia</taxon>
    </lineage>
</organism>
<accession>A0A9P5SAP2</accession>
<dbReference type="EMBL" id="JAAAUQ010000011">
    <property type="protein sequence ID" value="KAF9156828.1"/>
    <property type="molecule type" value="Genomic_DNA"/>
</dbReference>
<dbReference type="Proteomes" id="UP000748756">
    <property type="component" value="Unassembled WGS sequence"/>
</dbReference>
<feature type="compositionally biased region" description="Polar residues" evidence="1">
    <location>
        <begin position="1"/>
        <end position="12"/>
    </location>
</feature>
<feature type="region of interest" description="Disordered" evidence="1">
    <location>
        <begin position="1"/>
        <end position="74"/>
    </location>
</feature>
<evidence type="ECO:0000313" key="2">
    <source>
        <dbReference type="EMBL" id="KAF9156828.1"/>
    </source>
</evidence>
<reference evidence="2" key="1">
    <citation type="journal article" date="2020" name="Fungal Divers.">
        <title>Resolving the Mortierellaceae phylogeny through synthesis of multi-gene phylogenetics and phylogenomics.</title>
        <authorList>
            <person name="Vandepol N."/>
            <person name="Liber J."/>
            <person name="Desiro A."/>
            <person name="Na H."/>
            <person name="Kennedy M."/>
            <person name="Barry K."/>
            <person name="Grigoriev I.V."/>
            <person name="Miller A.N."/>
            <person name="O'Donnell K."/>
            <person name="Stajich J.E."/>
            <person name="Bonito G."/>
        </authorList>
    </citation>
    <scope>NUCLEOTIDE SEQUENCE</scope>
    <source>
        <strain evidence="2">NRRL 6426</strain>
    </source>
</reference>
<protein>
    <submittedName>
        <fullName evidence="2">Uncharacterized protein</fullName>
    </submittedName>
</protein>
<comment type="caution">
    <text evidence="2">The sequence shown here is derived from an EMBL/GenBank/DDBJ whole genome shotgun (WGS) entry which is preliminary data.</text>
</comment>
<feature type="compositionally biased region" description="Polar residues" evidence="1">
    <location>
        <begin position="29"/>
        <end position="41"/>
    </location>
</feature>
<feature type="region of interest" description="Disordered" evidence="1">
    <location>
        <begin position="249"/>
        <end position="284"/>
    </location>
</feature>
<name>A0A9P5SAP2_9FUNG</name>
<dbReference type="AlphaFoldDB" id="A0A9P5SAP2"/>
<proteinExistence type="predicted"/>
<feature type="compositionally biased region" description="Low complexity" evidence="1">
    <location>
        <begin position="249"/>
        <end position="259"/>
    </location>
</feature>
<sequence>MPDPTLQTNSLPLSPPQSPGASDPEVSDKNSTGFASAQQLSPGYDSHINDKDDTSNKVDTIDKDGPNSETTNANLSCVRANTPDAPSEAPVDSVPSTRIINQTVADVYDTAESVVPTETPNNVNSDAVAGYTIPLRVSGAIEPPAAIKAATIEGATVVESVSVAVDGTVPAASSESTVDAKAAVPQDSVIADTKITISVESVLSSTKKIRPSTKLDLSIETAISSTKVAASTTKTRALTKAIASVETATPTSPKATTSIKKLHASTKSPVDSKKPSLRKTTAQTTVTQFRSTKKTKSPTIFNKLLESTIEKLRWDVCKAAKPLKLILEIVYAQGLEEYVAKRSVKHFQEFPNSTFGHSDLRCKSRSCGSSGTVTSRAQSIVDIYHLQTAPYVGRTFPRCDECFDKCLENKRKGKGGLKKLQTLAEEWSTQKRKISQKEYGKLLLNVLAWVPVCNVEGCAKLCDVSQITAPKSKAALCYDWPNTCQQHFEASNPLTSRASPEDRRCTFTDEDSNGSCTRIVLTTDPKTRRCHEHNGGKFLFTNEHIALLSKADFDAMLGPYKAKSRDIQKKLREYFEALFMPTYAMEAAQMLLRQAKGIPTNNTAVPRIKTGFLYTFDYTVVDTVTRNEGDRFTILIKIGHTTSGLYRYMDYRLCEIQDKPMEESAPPTPLSTFPYQEDPHAKQHDQSVGCVLLYEDVIHCLYKGTNHKNHYCRNEKCKKTTDGHKEIFPFNRSGRSYASARKRVLHRIEKDMRRWEPFFTLLGSAIGASCLYHALQQVS</sequence>
<feature type="compositionally biased region" description="Basic and acidic residues" evidence="1">
    <location>
        <begin position="47"/>
        <end position="66"/>
    </location>
</feature>
<gene>
    <name evidence="2" type="ORF">BG015_000618</name>
</gene>